<comment type="similarity">
    <text evidence="1">Belongs to the trimethylamine methyltransferase family.</text>
</comment>
<evidence type="ECO:0000256" key="4">
    <source>
        <dbReference type="SAM" id="MobiDB-lite"/>
    </source>
</evidence>
<dbReference type="RefSeq" id="WP_136394377.1">
    <property type="nucleotide sequence ID" value="NZ_SSND01000002.1"/>
</dbReference>
<dbReference type="Pfam" id="PF06253">
    <property type="entry name" value="MTTB"/>
    <property type="match status" value="1"/>
</dbReference>
<dbReference type="GO" id="GO:0015948">
    <property type="term" value="P:methanogenesis"/>
    <property type="evidence" value="ECO:0007669"/>
    <property type="project" value="InterPro"/>
</dbReference>
<feature type="region of interest" description="Disordered" evidence="4">
    <location>
        <begin position="1"/>
        <end position="27"/>
    </location>
</feature>
<gene>
    <name evidence="5" type="ORF">E7811_09350</name>
</gene>
<dbReference type="GO" id="GO:0008168">
    <property type="term" value="F:methyltransferase activity"/>
    <property type="evidence" value="ECO:0007669"/>
    <property type="project" value="UniProtKB-KW"/>
</dbReference>
<evidence type="ECO:0000313" key="6">
    <source>
        <dbReference type="Proteomes" id="UP000309450"/>
    </source>
</evidence>
<dbReference type="InterPro" id="IPR010426">
    <property type="entry name" value="MTTB_MeTrfase"/>
</dbReference>
<protein>
    <recommendedName>
        <fullName evidence="7">Trimethylamine methyltransferase</fullName>
    </recommendedName>
</protein>
<proteinExistence type="inferred from homology"/>
<sequence length="520" mass="56690">MDDKPADRTQKRARVARQSHSANAFRQEEPGFGRARFGFLTGAEVEFLKERVIQLLSEYGVVILHPGAREAFLKAGAREGRDANRLRFPRELIAEAMAATPRKARLGGRLPRFDIDLPRADGGFVMRTGTGAHGYVDPRDTRYRNMDLDAVSEIAAVANTLDEVGFIAHPFVHGVPEKTADIHSFGRLIARTQKHVWMQPYQWENVEYLMKIAAIAAGGEDALRANPVTSAITCSFTPLEFKYMDTHVIIEAGKYGVPLHACSLPSSGGTAPLSVGSMAIMAAAEIVGMTVMAHLLAPGVPVIATPLMFTLDMRTGSALQACVESLQAKNMAVQLMREGFGMLTHTYGSGSDTPDVDHQSMAERAMVTQTVALSGADILGGVGQLECATVFSPVQAVLDNEVGAMMRRFVRKPPLNTEALNWDEMMQIRVGGHFLDSAHTIQTCRDQLSPKVFLRQGRDAYEKSGRRTAFDEARDWTLNAIAAAPEEGFLSEDQMREIASLAAHADEYIVAAYAGAVQVI</sequence>
<evidence type="ECO:0000313" key="5">
    <source>
        <dbReference type="EMBL" id="THD83482.1"/>
    </source>
</evidence>
<keyword evidence="2" id="KW-0489">Methyltransferase</keyword>
<feature type="compositionally biased region" description="Basic and acidic residues" evidence="4">
    <location>
        <begin position="1"/>
        <end position="10"/>
    </location>
</feature>
<dbReference type="Proteomes" id="UP000309450">
    <property type="component" value="Unassembled WGS sequence"/>
</dbReference>
<dbReference type="AlphaFoldDB" id="A0A4V3V0D4"/>
<accession>A0A4V3V0D4</accession>
<keyword evidence="3" id="KW-0808">Transferase</keyword>
<name>A0A4V3V0D4_9RHOB</name>
<evidence type="ECO:0000256" key="2">
    <source>
        <dbReference type="ARBA" id="ARBA00022603"/>
    </source>
</evidence>
<reference evidence="5 6" key="1">
    <citation type="submission" date="2019-04" db="EMBL/GenBank/DDBJ databases">
        <title>Draft genome sequence of Gemmobacter aestuarii sp. nov.</title>
        <authorList>
            <person name="Hameed A."/>
            <person name="Lin S.-Y."/>
            <person name="Shahina M."/>
            <person name="Lai W.-A."/>
            <person name="Young C.-C."/>
        </authorList>
    </citation>
    <scope>NUCLEOTIDE SEQUENCE [LARGE SCALE GENOMIC DNA]</scope>
    <source>
        <strain evidence="5 6">CC-PW-75</strain>
    </source>
</reference>
<dbReference type="OrthoDB" id="5713681at2"/>
<dbReference type="GO" id="GO:0032259">
    <property type="term" value="P:methylation"/>
    <property type="evidence" value="ECO:0007669"/>
    <property type="project" value="UniProtKB-KW"/>
</dbReference>
<evidence type="ECO:0000256" key="3">
    <source>
        <dbReference type="ARBA" id="ARBA00022679"/>
    </source>
</evidence>
<evidence type="ECO:0008006" key="7">
    <source>
        <dbReference type="Google" id="ProtNLM"/>
    </source>
</evidence>
<dbReference type="EMBL" id="SSND01000002">
    <property type="protein sequence ID" value="THD83482.1"/>
    <property type="molecule type" value="Genomic_DNA"/>
</dbReference>
<comment type="caution">
    <text evidence="5">The sequence shown here is derived from an EMBL/GenBank/DDBJ whole genome shotgun (WGS) entry which is preliminary data.</text>
</comment>
<evidence type="ECO:0000256" key="1">
    <source>
        <dbReference type="ARBA" id="ARBA00007137"/>
    </source>
</evidence>
<dbReference type="InterPro" id="IPR038601">
    <property type="entry name" value="MttB-like_sf"/>
</dbReference>
<dbReference type="Gene3D" id="3.20.20.480">
    <property type="entry name" value="Trimethylamine methyltransferase-like"/>
    <property type="match status" value="1"/>
</dbReference>
<organism evidence="5 6">
    <name type="scientific">Aliigemmobacter aestuarii</name>
    <dbReference type="NCBI Taxonomy" id="1445661"/>
    <lineage>
        <taxon>Bacteria</taxon>
        <taxon>Pseudomonadati</taxon>
        <taxon>Pseudomonadota</taxon>
        <taxon>Alphaproteobacteria</taxon>
        <taxon>Rhodobacterales</taxon>
        <taxon>Paracoccaceae</taxon>
        <taxon>Aliigemmobacter</taxon>
    </lineage>
</organism>
<keyword evidence="6" id="KW-1185">Reference proteome</keyword>